<dbReference type="Pfam" id="PF16325">
    <property type="entry name" value="Peptidase_U32_C"/>
    <property type="match status" value="1"/>
</dbReference>
<organism evidence="5 6">
    <name type="scientific">Sporomusa acidovorans (strain ATCC 49682 / DSM 3132 / Mol)</name>
    <dbReference type="NCBI Taxonomy" id="1123286"/>
    <lineage>
        <taxon>Bacteria</taxon>
        <taxon>Bacillati</taxon>
        <taxon>Bacillota</taxon>
        <taxon>Negativicutes</taxon>
        <taxon>Selenomonadales</taxon>
        <taxon>Sporomusaceae</taxon>
        <taxon>Sporomusa</taxon>
    </lineage>
</organism>
<dbReference type="RefSeq" id="WP_093794583.1">
    <property type="nucleotide sequence ID" value="NZ_CP155571.1"/>
</dbReference>
<proteinExistence type="inferred from homology"/>
<keyword evidence="6" id="KW-1185">Reference proteome</keyword>
<sequence length="412" mass="46595">MKIKPELLAPAGNLEKLKMALIYGADAVYMGGKAFGLRAFSDNFDEAELEQGIRFAHSLGKKAYITINIFPHNNDLINLPDYLKYVAKIGADAIIVSDPGIFRIARQITPNLPIHISTQANNTNWSAVRFWQELGASRVVLAREISLADIKLIRQKVEIELEAFVHGAMCMSYSGRCLISNYLTGRDSNRGECAQPCRWKYHVMEESRPGVYLPVQEDERGTYIFNSKDLCLINHLPELIASGLSSFKIEGRMKSVHYVATVVKAYREAIDSYARSSVSADDQQKWLDELQKVSHREYTTGFYFNKTTAQDQIYASSSYMQTHDFIGLVRKYHAETGMAVVEQRNNMKVGETIEIMQPGAENFVQTITQMFDAEGNSIQVAPHPQQIVTMPVARPVVPYAMLRRPEIRRERA</sequence>
<dbReference type="PANTHER" id="PTHR30217">
    <property type="entry name" value="PEPTIDASE U32 FAMILY"/>
    <property type="match status" value="1"/>
</dbReference>
<evidence type="ECO:0000256" key="2">
    <source>
        <dbReference type="ARBA" id="ARBA00022801"/>
    </source>
</evidence>
<evidence type="ECO:0000256" key="1">
    <source>
        <dbReference type="ARBA" id="ARBA00022670"/>
    </source>
</evidence>
<dbReference type="PROSITE" id="PS01276">
    <property type="entry name" value="PEPTIDASE_U32"/>
    <property type="match status" value="1"/>
</dbReference>
<reference evidence="5" key="1">
    <citation type="submission" date="2024-05" db="EMBL/GenBank/DDBJ databases">
        <title>Isolation and characterization of Sporomusa carbonis sp. nov., a carboxydotrophic hydrogenogen in the genus of Sporomusa isolated from a charcoal burning pile.</title>
        <authorList>
            <person name="Boeer T."/>
            <person name="Rosenbaum F."/>
            <person name="Eysell L."/>
            <person name="Mueller V."/>
            <person name="Daniel R."/>
            <person name="Poehlein A."/>
        </authorList>
    </citation>
    <scope>NUCLEOTIDE SEQUENCE [LARGE SCALE GENOMIC DNA]</scope>
    <source>
        <strain evidence="5">DSM 3132</strain>
    </source>
</reference>
<accession>A0ABZ3J438</accession>
<dbReference type="Proteomes" id="UP000216052">
    <property type="component" value="Chromosome"/>
</dbReference>
<keyword evidence="1" id="KW-0645">Protease</keyword>
<keyword evidence="2" id="KW-0378">Hydrolase</keyword>
<dbReference type="PANTHER" id="PTHR30217:SF6">
    <property type="entry name" value="TRNA HYDROXYLATION PROTEIN P"/>
    <property type="match status" value="1"/>
</dbReference>
<dbReference type="Pfam" id="PF01136">
    <property type="entry name" value="Peptidase_U32"/>
    <property type="match status" value="1"/>
</dbReference>
<dbReference type="Gene3D" id="2.40.30.10">
    <property type="entry name" value="Translation factors"/>
    <property type="match status" value="1"/>
</dbReference>
<name>A0ABZ3J438_SPOA4</name>
<protein>
    <recommendedName>
        <fullName evidence="4">Peptidase family U32 C-terminal domain-containing protein</fullName>
    </recommendedName>
</protein>
<dbReference type="InterPro" id="IPR032525">
    <property type="entry name" value="Peptidase_U32_C"/>
</dbReference>
<evidence type="ECO:0000259" key="4">
    <source>
        <dbReference type="Pfam" id="PF16325"/>
    </source>
</evidence>
<comment type="similarity">
    <text evidence="3">Belongs to the peptidase U32 family.</text>
</comment>
<dbReference type="InterPro" id="IPR001539">
    <property type="entry name" value="Peptidase_U32"/>
</dbReference>
<feature type="domain" description="Peptidase family U32 C-terminal" evidence="4">
    <location>
        <begin position="321"/>
        <end position="403"/>
    </location>
</feature>
<evidence type="ECO:0000313" key="5">
    <source>
        <dbReference type="EMBL" id="XFO72891.1"/>
    </source>
</evidence>
<evidence type="ECO:0000313" key="6">
    <source>
        <dbReference type="Proteomes" id="UP000216052"/>
    </source>
</evidence>
<dbReference type="InterPro" id="IPR051454">
    <property type="entry name" value="RNA/ubiquinone_mod_enzymes"/>
</dbReference>
<dbReference type="EMBL" id="CP155571">
    <property type="protein sequence ID" value="XFO72891.1"/>
    <property type="molecule type" value="Genomic_DNA"/>
</dbReference>
<evidence type="ECO:0000256" key="3">
    <source>
        <dbReference type="ARBA" id="ARBA00038374"/>
    </source>
</evidence>
<gene>
    <name evidence="5" type="ORF">SPACI_029450</name>
</gene>